<feature type="domain" description="Mur ligase N-terminal catalytic" evidence="15">
    <location>
        <begin position="7"/>
        <end position="105"/>
    </location>
</feature>
<feature type="domain" description="Mur ligase central" evidence="17">
    <location>
        <begin position="110"/>
        <end position="293"/>
    </location>
</feature>
<keyword evidence="8 14" id="KW-0067">ATP-binding</keyword>
<comment type="pathway">
    <text evidence="2 14">Cell wall biogenesis; peptidoglycan biosynthesis.</text>
</comment>
<dbReference type="RefSeq" id="WP_284307229.1">
    <property type="nucleotide sequence ID" value="NZ_BSPB01000008.1"/>
</dbReference>
<dbReference type="InterPro" id="IPR036565">
    <property type="entry name" value="Mur-like_cat_sf"/>
</dbReference>
<evidence type="ECO:0000256" key="9">
    <source>
        <dbReference type="ARBA" id="ARBA00022960"/>
    </source>
</evidence>
<name>A0ABQ6C329_9BURK</name>
<dbReference type="InterPro" id="IPR005758">
    <property type="entry name" value="UDP-N-AcMur_Ala_ligase_MurC"/>
</dbReference>
<evidence type="ECO:0000256" key="1">
    <source>
        <dbReference type="ARBA" id="ARBA00004496"/>
    </source>
</evidence>
<keyword evidence="12 14" id="KW-0961">Cell wall biogenesis/degradation</keyword>
<dbReference type="PANTHER" id="PTHR43445:SF3">
    <property type="entry name" value="UDP-N-ACETYLMURAMATE--L-ALANINE LIGASE"/>
    <property type="match status" value="1"/>
</dbReference>
<dbReference type="Pfam" id="PF02875">
    <property type="entry name" value="Mur_ligase_C"/>
    <property type="match status" value="1"/>
</dbReference>
<sequence>MKHAIRHIHFVGIGGSGMSGIAEVLLNQGYVISGSDLGANAATRRLVALGATVHQGHDAAFIEGADAIVTSTAVKEDNPEVVAAHAKLVPVVPRAVMLAELMRMKKGIAIAGTHGKTTTTSLVASVLAAAGLDPTFVIGGRLNSAGANAQLGSGEYIVVEADESDASFLNLLPVISVVTNIDADHMDTYGHDFGRLKGAFVDFLHKMPFYGAAVVCVDDAAIREILPQIGRPITSYGMAEDAQIRAVDVRAVGAQMHFTVQRRNGVQLPDLDVVLNLPGRHNVLNALAAIGIAVELGIPDAALLQALADFKGVGRRFQRYGEAPLPAGGRATLVDDYGHHPVEMAATIAAARGAFPERRLVLAFQPHRYSRTRDCFEDFVKVIGQADAVLLAEVYAAGEAPIVAADGRSLARALRVAGKLEPVFVDDIAAMPQAVLDNARDGDVVLCMGAGSIGAVAAQVIELAGKDKV</sequence>
<evidence type="ECO:0000259" key="15">
    <source>
        <dbReference type="Pfam" id="PF01225"/>
    </source>
</evidence>
<evidence type="ECO:0000256" key="14">
    <source>
        <dbReference type="HAMAP-Rule" id="MF_00046"/>
    </source>
</evidence>
<keyword evidence="4 14" id="KW-0963">Cytoplasm</keyword>
<dbReference type="Gene3D" id="3.40.50.720">
    <property type="entry name" value="NAD(P)-binding Rossmann-like Domain"/>
    <property type="match status" value="1"/>
</dbReference>
<comment type="catalytic activity">
    <reaction evidence="13 14">
        <text>UDP-N-acetyl-alpha-D-muramate + L-alanine + ATP = UDP-N-acetyl-alpha-D-muramoyl-L-alanine + ADP + phosphate + H(+)</text>
        <dbReference type="Rhea" id="RHEA:23372"/>
        <dbReference type="ChEBI" id="CHEBI:15378"/>
        <dbReference type="ChEBI" id="CHEBI:30616"/>
        <dbReference type="ChEBI" id="CHEBI:43474"/>
        <dbReference type="ChEBI" id="CHEBI:57972"/>
        <dbReference type="ChEBI" id="CHEBI:70757"/>
        <dbReference type="ChEBI" id="CHEBI:83898"/>
        <dbReference type="ChEBI" id="CHEBI:456216"/>
        <dbReference type="EC" id="6.3.2.8"/>
    </reaction>
</comment>
<evidence type="ECO:0000313" key="19">
    <source>
        <dbReference type="Proteomes" id="UP001156903"/>
    </source>
</evidence>
<evidence type="ECO:0000256" key="2">
    <source>
        <dbReference type="ARBA" id="ARBA00004752"/>
    </source>
</evidence>
<keyword evidence="6 14" id="KW-0132">Cell division</keyword>
<protein>
    <recommendedName>
        <fullName evidence="3 14">UDP-N-acetylmuramate--L-alanine ligase</fullName>
        <ecNumber evidence="3 14">6.3.2.8</ecNumber>
    </recommendedName>
    <alternativeName>
        <fullName evidence="14">UDP-N-acetylmuramoyl-L-alanine synthetase</fullName>
    </alternativeName>
</protein>
<dbReference type="InterPro" id="IPR050061">
    <property type="entry name" value="MurCDEF_pg_biosynth"/>
</dbReference>
<feature type="domain" description="Mur ligase C-terminal" evidence="16">
    <location>
        <begin position="315"/>
        <end position="451"/>
    </location>
</feature>
<proteinExistence type="inferred from homology"/>
<evidence type="ECO:0000256" key="3">
    <source>
        <dbReference type="ARBA" id="ARBA00012211"/>
    </source>
</evidence>
<evidence type="ECO:0000256" key="13">
    <source>
        <dbReference type="ARBA" id="ARBA00047833"/>
    </source>
</evidence>
<gene>
    <name evidence="14 18" type="primary">murC</name>
    <name evidence="18" type="ORF">GCM10007935_14480</name>
</gene>
<dbReference type="PANTHER" id="PTHR43445">
    <property type="entry name" value="UDP-N-ACETYLMURAMATE--L-ALANINE LIGASE-RELATED"/>
    <property type="match status" value="1"/>
</dbReference>
<dbReference type="SUPFAM" id="SSF53244">
    <property type="entry name" value="MurD-like peptide ligases, peptide-binding domain"/>
    <property type="match status" value="1"/>
</dbReference>
<dbReference type="Gene3D" id="3.40.1190.10">
    <property type="entry name" value="Mur-like, catalytic domain"/>
    <property type="match status" value="1"/>
</dbReference>
<dbReference type="EMBL" id="BSPB01000008">
    <property type="protein sequence ID" value="GLS14018.1"/>
    <property type="molecule type" value="Genomic_DNA"/>
</dbReference>
<dbReference type="Gene3D" id="3.90.190.20">
    <property type="entry name" value="Mur ligase, C-terminal domain"/>
    <property type="match status" value="1"/>
</dbReference>
<keyword evidence="5 14" id="KW-0436">Ligase</keyword>
<keyword evidence="11 14" id="KW-0131">Cell cycle</keyword>
<dbReference type="SUPFAM" id="SSF51984">
    <property type="entry name" value="MurCD N-terminal domain"/>
    <property type="match status" value="1"/>
</dbReference>
<comment type="function">
    <text evidence="14">Cell wall formation.</text>
</comment>
<evidence type="ECO:0000256" key="8">
    <source>
        <dbReference type="ARBA" id="ARBA00022840"/>
    </source>
</evidence>
<keyword evidence="9 14" id="KW-0133">Cell shape</keyword>
<dbReference type="InterPro" id="IPR004101">
    <property type="entry name" value="Mur_ligase_C"/>
</dbReference>
<dbReference type="HAMAP" id="MF_00046">
    <property type="entry name" value="MurC"/>
    <property type="match status" value="1"/>
</dbReference>
<evidence type="ECO:0000256" key="11">
    <source>
        <dbReference type="ARBA" id="ARBA00023306"/>
    </source>
</evidence>
<evidence type="ECO:0000259" key="17">
    <source>
        <dbReference type="Pfam" id="PF08245"/>
    </source>
</evidence>
<dbReference type="InterPro" id="IPR000713">
    <property type="entry name" value="Mur_ligase_N"/>
</dbReference>
<dbReference type="InterPro" id="IPR036615">
    <property type="entry name" value="Mur_ligase_C_dom_sf"/>
</dbReference>
<dbReference type="InterPro" id="IPR013221">
    <property type="entry name" value="Mur_ligase_cen"/>
</dbReference>
<dbReference type="Pfam" id="PF01225">
    <property type="entry name" value="Mur_ligase"/>
    <property type="match status" value="1"/>
</dbReference>
<evidence type="ECO:0000256" key="10">
    <source>
        <dbReference type="ARBA" id="ARBA00022984"/>
    </source>
</evidence>
<evidence type="ECO:0000256" key="6">
    <source>
        <dbReference type="ARBA" id="ARBA00022618"/>
    </source>
</evidence>
<evidence type="ECO:0000256" key="5">
    <source>
        <dbReference type="ARBA" id="ARBA00022598"/>
    </source>
</evidence>
<evidence type="ECO:0000256" key="12">
    <source>
        <dbReference type="ARBA" id="ARBA00023316"/>
    </source>
</evidence>
<evidence type="ECO:0000256" key="4">
    <source>
        <dbReference type="ARBA" id="ARBA00022490"/>
    </source>
</evidence>
<comment type="caution">
    <text evidence="18">The sequence shown here is derived from an EMBL/GenBank/DDBJ whole genome shotgun (WGS) entry which is preliminary data.</text>
</comment>
<reference evidence="19" key="1">
    <citation type="journal article" date="2019" name="Int. J. Syst. Evol. Microbiol.">
        <title>The Global Catalogue of Microorganisms (GCM) 10K type strain sequencing project: providing services to taxonomists for standard genome sequencing and annotation.</title>
        <authorList>
            <consortium name="The Broad Institute Genomics Platform"/>
            <consortium name="The Broad Institute Genome Sequencing Center for Infectious Disease"/>
            <person name="Wu L."/>
            <person name="Ma J."/>
        </authorList>
    </citation>
    <scope>NUCLEOTIDE SEQUENCE [LARGE SCALE GENOMIC DNA]</scope>
    <source>
        <strain evidence="19">NBRC 109341</strain>
    </source>
</reference>
<dbReference type="NCBIfam" id="TIGR01082">
    <property type="entry name" value="murC"/>
    <property type="match status" value="1"/>
</dbReference>
<organism evidence="18 19">
    <name type="scientific">Hydrogenophaga electricum</name>
    <dbReference type="NCBI Taxonomy" id="1230953"/>
    <lineage>
        <taxon>Bacteria</taxon>
        <taxon>Pseudomonadati</taxon>
        <taxon>Pseudomonadota</taxon>
        <taxon>Betaproteobacteria</taxon>
        <taxon>Burkholderiales</taxon>
        <taxon>Comamonadaceae</taxon>
        <taxon>Hydrogenophaga</taxon>
    </lineage>
</organism>
<evidence type="ECO:0000256" key="7">
    <source>
        <dbReference type="ARBA" id="ARBA00022741"/>
    </source>
</evidence>
<dbReference type="SUPFAM" id="SSF53623">
    <property type="entry name" value="MurD-like peptide ligases, catalytic domain"/>
    <property type="match status" value="1"/>
</dbReference>
<dbReference type="Proteomes" id="UP001156903">
    <property type="component" value="Unassembled WGS sequence"/>
</dbReference>
<dbReference type="EC" id="6.3.2.8" evidence="3 14"/>
<keyword evidence="10 14" id="KW-0573">Peptidoglycan synthesis</keyword>
<evidence type="ECO:0000259" key="16">
    <source>
        <dbReference type="Pfam" id="PF02875"/>
    </source>
</evidence>
<comment type="similarity">
    <text evidence="14">Belongs to the MurCDEF family.</text>
</comment>
<keyword evidence="7 14" id="KW-0547">Nucleotide-binding</keyword>
<keyword evidence="19" id="KW-1185">Reference proteome</keyword>
<evidence type="ECO:0000313" key="18">
    <source>
        <dbReference type="EMBL" id="GLS14018.1"/>
    </source>
</evidence>
<comment type="subcellular location">
    <subcellularLocation>
        <location evidence="1 14">Cytoplasm</location>
    </subcellularLocation>
</comment>
<feature type="binding site" evidence="14">
    <location>
        <begin position="112"/>
        <end position="118"/>
    </location>
    <ligand>
        <name>ATP</name>
        <dbReference type="ChEBI" id="CHEBI:30616"/>
    </ligand>
</feature>
<accession>A0ABQ6C329</accession>
<dbReference type="GO" id="GO:0016874">
    <property type="term" value="F:ligase activity"/>
    <property type="evidence" value="ECO:0007669"/>
    <property type="project" value="UniProtKB-KW"/>
</dbReference>
<dbReference type="Pfam" id="PF08245">
    <property type="entry name" value="Mur_ligase_M"/>
    <property type="match status" value="1"/>
</dbReference>